<reference evidence="1" key="1">
    <citation type="submission" date="2021-06" db="EMBL/GenBank/DDBJ databases">
        <authorList>
            <person name="Kallberg Y."/>
            <person name="Tangrot J."/>
            <person name="Rosling A."/>
        </authorList>
    </citation>
    <scope>NUCLEOTIDE SEQUENCE</scope>
    <source>
        <strain evidence="1">AU212A</strain>
    </source>
</reference>
<accession>A0ACA9MBU4</accession>
<evidence type="ECO:0000313" key="2">
    <source>
        <dbReference type="Proteomes" id="UP000789860"/>
    </source>
</evidence>
<organism evidence="1 2">
    <name type="scientific">Scutellospora calospora</name>
    <dbReference type="NCBI Taxonomy" id="85575"/>
    <lineage>
        <taxon>Eukaryota</taxon>
        <taxon>Fungi</taxon>
        <taxon>Fungi incertae sedis</taxon>
        <taxon>Mucoromycota</taxon>
        <taxon>Glomeromycotina</taxon>
        <taxon>Glomeromycetes</taxon>
        <taxon>Diversisporales</taxon>
        <taxon>Gigasporaceae</taxon>
        <taxon>Scutellospora</taxon>
    </lineage>
</organism>
<gene>
    <name evidence="1" type="ORF">SCALOS_LOCUS6018</name>
</gene>
<dbReference type="Proteomes" id="UP000789860">
    <property type="component" value="Unassembled WGS sequence"/>
</dbReference>
<dbReference type="EMBL" id="CAJVPM010010742">
    <property type="protein sequence ID" value="CAG8575899.1"/>
    <property type="molecule type" value="Genomic_DNA"/>
</dbReference>
<feature type="non-terminal residue" evidence="1">
    <location>
        <position position="88"/>
    </location>
</feature>
<protein>
    <submittedName>
        <fullName evidence="1">667_t:CDS:1</fullName>
    </submittedName>
</protein>
<keyword evidence="2" id="KW-1185">Reference proteome</keyword>
<comment type="caution">
    <text evidence="1">The sequence shown here is derived from an EMBL/GenBank/DDBJ whole genome shotgun (WGS) entry which is preliminary data.</text>
</comment>
<proteinExistence type="predicted"/>
<name>A0ACA9MBU4_9GLOM</name>
<evidence type="ECO:0000313" key="1">
    <source>
        <dbReference type="EMBL" id="CAG8575899.1"/>
    </source>
</evidence>
<sequence>MDIYYGAIIFDKWINTGVFIFQTKIEKKLLIRSIKGRMVNRLHVGSFISMLFSRGNWDVEWDKIIIIHEDKAVIKNEARMNRKLVFIP</sequence>